<dbReference type="RefSeq" id="WP_173038086.1">
    <property type="nucleotide sequence ID" value="NZ_AP022870.1"/>
</dbReference>
<evidence type="ECO:0000259" key="2">
    <source>
        <dbReference type="Pfam" id="PF04909"/>
    </source>
</evidence>
<reference evidence="3 4" key="2">
    <citation type="submission" date="2020-03" db="EMBL/GenBank/DDBJ databases">
        <authorList>
            <person name="Ichikawa N."/>
            <person name="Kimura A."/>
            <person name="Kitahashi Y."/>
            <person name="Uohara A."/>
        </authorList>
    </citation>
    <scope>NUCLEOTIDE SEQUENCE [LARGE SCALE GENOMIC DNA]</scope>
    <source>
        <strain evidence="3 4">NBRC 107702</strain>
    </source>
</reference>
<evidence type="ECO:0000256" key="1">
    <source>
        <dbReference type="ARBA" id="ARBA00023239"/>
    </source>
</evidence>
<dbReference type="InterPro" id="IPR032465">
    <property type="entry name" value="ACMSD"/>
</dbReference>
<sequence length="296" mass="32242">MSVAGDDAVPSFWGALDLPGLADVHVHFLPPRMLRRVWAHFDAAGPLVGVEWPIRYRWTDAERVAHLAKLGVRAFTALAYAHRPDMAADLNDWTLAFARDTPGCLPSATFYPEPGVTEYVTAALDAGARIFKVHLQVGGFDPLDAALTPVWGLLAEAEVPVVVHAGHAPVAAGYTGPSPFGALLARHPRLPAIVAHLGAPDYEAFLALAESYERVAVDTTMAFTPFFDQFMPFPPALRSRLRELGLAGKVLLGSDFPNIPYEYADQLAGLERLDLGDDWLRAVCWANFMERFGNAV</sequence>
<accession>A0A6F8XXC7</accession>
<evidence type="ECO:0000313" key="4">
    <source>
        <dbReference type="Proteomes" id="UP000502508"/>
    </source>
</evidence>
<keyword evidence="4" id="KW-1185">Reference proteome</keyword>
<dbReference type="PANTHER" id="PTHR21240:SF28">
    <property type="entry name" value="ISO-OROTATE DECARBOXYLASE (EUROFUNG)"/>
    <property type="match status" value="1"/>
</dbReference>
<dbReference type="PANTHER" id="PTHR21240">
    <property type="entry name" value="2-AMINO-3-CARBOXYLMUCONATE-6-SEMIALDEHYDE DECARBOXYLASE"/>
    <property type="match status" value="1"/>
</dbReference>
<organism evidence="3 4">
    <name type="scientific">Phytohabitans flavus</name>
    <dbReference type="NCBI Taxonomy" id="1076124"/>
    <lineage>
        <taxon>Bacteria</taxon>
        <taxon>Bacillati</taxon>
        <taxon>Actinomycetota</taxon>
        <taxon>Actinomycetes</taxon>
        <taxon>Micromonosporales</taxon>
        <taxon>Micromonosporaceae</taxon>
    </lineage>
</organism>
<dbReference type="SUPFAM" id="SSF51556">
    <property type="entry name" value="Metallo-dependent hydrolases"/>
    <property type="match status" value="1"/>
</dbReference>
<keyword evidence="3" id="KW-0378">Hydrolase</keyword>
<dbReference type="GO" id="GO:0019748">
    <property type="term" value="P:secondary metabolic process"/>
    <property type="evidence" value="ECO:0007669"/>
    <property type="project" value="TreeGrafter"/>
</dbReference>
<dbReference type="Gene3D" id="3.20.20.140">
    <property type="entry name" value="Metal-dependent hydrolases"/>
    <property type="match status" value="1"/>
</dbReference>
<dbReference type="GO" id="GO:0016787">
    <property type="term" value="F:hydrolase activity"/>
    <property type="evidence" value="ECO:0007669"/>
    <property type="project" value="UniProtKB-KW"/>
</dbReference>
<dbReference type="CDD" id="cd01292">
    <property type="entry name" value="metallo-dependent_hydrolases"/>
    <property type="match status" value="1"/>
</dbReference>
<dbReference type="GO" id="GO:0016831">
    <property type="term" value="F:carboxy-lyase activity"/>
    <property type="evidence" value="ECO:0007669"/>
    <property type="project" value="InterPro"/>
</dbReference>
<gene>
    <name evidence="3" type="ORF">Pflav_048730</name>
</gene>
<proteinExistence type="predicted"/>
<dbReference type="KEGG" id="pfla:Pflav_048730"/>
<protein>
    <submittedName>
        <fullName evidence="3">Amidohydrolase</fullName>
    </submittedName>
</protein>
<dbReference type="Pfam" id="PF04909">
    <property type="entry name" value="Amidohydro_2"/>
    <property type="match status" value="1"/>
</dbReference>
<dbReference type="EMBL" id="AP022870">
    <property type="protein sequence ID" value="BCB78463.1"/>
    <property type="molecule type" value="Genomic_DNA"/>
</dbReference>
<reference evidence="3 4" key="1">
    <citation type="submission" date="2020-03" db="EMBL/GenBank/DDBJ databases">
        <title>Whole genome shotgun sequence of Phytohabitans flavus NBRC 107702.</title>
        <authorList>
            <person name="Komaki H."/>
            <person name="Tamura T."/>
        </authorList>
    </citation>
    <scope>NUCLEOTIDE SEQUENCE [LARGE SCALE GENOMIC DNA]</scope>
    <source>
        <strain evidence="3 4">NBRC 107702</strain>
    </source>
</reference>
<dbReference type="AlphaFoldDB" id="A0A6F8XXC7"/>
<dbReference type="GO" id="GO:0005737">
    <property type="term" value="C:cytoplasm"/>
    <property type="evidence" value="ECO:0007669"/>
    <property type="project" value="TreeGrafter"/>
</dbReference>
<dbReference type="InterPro" id="IPR006680">
    <property type="entry name" value="Amidohydro-rel"/>
</dbReference>
<dbReference type="Proteomes" id="UP000502508">
    <property type="component" value="Chromosome"/>
</dbReference>
<name>A0A6F8XXC7_9ACTN</name>
<dbReference type="InterPro" id="IPR032466">
    <property type="entry name" value="Metal_Hydrolase"/>
</dbReference>
<keyword evidence="1" id="KW-0456">Lyase</keyword>
<feature type="domain" description="Amidohydrolase-related" evidence="2">
    <location>
        <begin position="23"/>
        <end position="287"/>
    </location>
</feature>
<evidence type="ECO:0000313" key="3">
    <source>
        <dbReference type="EMBL" id="BCB78463.1"/>
    </source>
</evidence>